<sequence length="124" mass="13879">MERERKLAEREVREVVADAESPLAQRHVRESLRKNKFTLVLYTIALVTPALLLATFYTAKAREIRGKFRDPYELPEGFDPKTGERSASSADAADTTQQRPLAGSLFVGEEPGSYGSRARKHTIS</sequence>
<gene>
    <name evidence="3" type="ORF">NESM_000831700</name>
</gene>
<evidence type="ECO:0000313" key="3">
    <source>
        <dbReference type="EMBL" id="KAK7198681.1"/>
    </source>
</evidence>
<keyword evidence="2" id="KW-0812">Transmembrane</keyword>
<protein>
    <recommendedName>
        <fullName evidence="5">Transmembrane protein</fullName>
    </recommendedName>
</protein>
<reference evidence="3 4" key="1">
    <citation type="journal article" date="2021" name="MBio">
        <title>A New Model Trypanosomatid, Novymonas esmeraldas: Genomic Perception of Its 'Candidatus Pandoraea novymonadis' Endosymbiont.</title>
        <authorList>
            <person name="Zakharova A."/>
            <person name="Saura A."/>
            <person name="Butenko A."/>
            <person name="Podesvova L."/>
            <person name="Warmusova S."/>
            <person name="Kostygov A.Y."/>
            <person name="Nenarokova A."/>
            <person name="Lukes J."/>
            <person name="Opperdoes F.R."/>
            <person name="Yurchenko V."/>
        </authorList>
    </citation>
    <scope>NUCLEOTIDE SEQUENCE [LARGE SCALE GENOMIC DNA]</scope>
    <source>
        <strain evidence="3 4">E262AT.01</strain>
    </source>
</reference>
<keyword evidence="2" id="KW-0472">Membrane</keyword>
<organism evidence="3 4">
    <name type="scientific">Novymonas esmeraldas</name>
    <dbReference type="NCBI Taxonomy" id="1808958"/>
    <lineage>
        <taxon>Eukaryota</taxon>
        <taxon>Discoba</taxon>
        <taxon>Euglenozoa</taxon>
        <taxon>Kinetoplastea</taxon>
        <taxon>Metakinetoplastina</taxon>
        <taxon>Trypanosomatida</taxon>
        <taxon>Trypanosomatidae</taxon>
        <taxon>Novymonas</taxon>
    </lineage>
</organism>
<feature type="region of interest" description="Disordered" evidence="1">
    <location>
        <begin position="70"/>
        <end position="124"/>
    </location>
</feature>
<accession>A0AAW0EYU6</accession>
<name>A0AAW0EYU6_9TRYP</name>
<proteinExistence type="predicted"/>
<keyword evidence="4" id="KW-1185">Reference proteome</keyword>
<dbReference type="Proteomes" id="UP001430356">
    <property type="component" value="Unassembled WGS sequence"/>
</dbReference>
<evidence type="ECO:0000256" key="1">
    <source>
        <dbReference type="SAM" id="MobiDB-lite"/>
    </source>
</evidence>
<keyword evidence="2" id="KW-1133">Transmembrane helix</keyword>
<comment type="caution">
    <text evidence="3">The sequence shown here is derived from an EMBL/GenBank/DDBJ whole genome shotgun (WGS) entry which is preliminary data.</text>
</comment>
<evidence type="ECO:0008006" key="5">
    <source>
        <dbReference type="Google" id="ProtNLM"/>
    </source>
</evidence>
<evidence type="ECO:0000256" key="2">
    <source>
        <dbReference type="SAM" id="Phobius"/>
    </source>
</evidence>
<evidence type="ECO:0000313" key="4">
    <source>
        <dbReference type="Proteomes" id="UP001430356"/>
    </source>
</evidence>
<dbReference type="EMBL" id="JAECZO010000166">
    <property type="protein sequence ID" value="KAK7198681.1"/>
    <property type="molecule type" value="Genomic_DNA"/>
</dbReference>
<feature type="transmembrane region" description="Helical" evidence="2">
    <location>
        <begin position="39"/>
        <end position="59"/>
    </location>
</feature>
<dbReference type="AlphaFoldDB" id="A0AAW0EYU6"/>
<feature type="compositionally biased region" description="Basic and acidic residues" evidence="1">
    <location>
        <begin position="70"/>
        <end position="84"/>
    </location>
</feature>